<dbReference type="PANTHER" id="PTHR24006:SF888">
    <property type="entry name" value="UBIQUITIN CARBOXYL-TERMINAL HYDROLASE 30"/>
    <property type="match status" value="1"/>
</dbReference>
<dbReference type="Proteomes" id="UP001329825">
    <property type="component" value="Chromosome 4"/>
</dbReference>
<dbReference type="EMBL" id="CP141884">
    <property type="protein sequence ID" value="WRT66375.1"/>
    <property type="molecule type" value="Genomic_DNA"/>
</dbReference>
<feature type="compositionally biased region" description="Low complexity" evidence="8">
    <location>
        <begin position="22"/>
        <end position="48"/>
    </location>
</feature>
<proteinExistence type="inferred from homology"/>
<organism evidence="10 11">
    <name type="scientific">Kwoniella shivajii</name>
    <dbReference type="NCBI Taxonomy" id="564305"/>
    <lineage>
        <taxon>Eukaryota</taxon>
        <taxon>Fungi</taxon>
        <taxon>Dikarya</taxon>
        <taxon>Basidiomycota</taxon>
        <taxon>Agaricomycotina</taxon>
        <taxon>Tremellomycetes</taxon>
        <taxon>Tremellales</taxon>
        <taxon>Cryptococcaceae</taxon>
        <taxon>Kwoniella</taxon>
    </lineage>
</organism>
<evidence type="ECO:0000256" key="2">
    <source>
        <dbReference type="ARBA" id="ARBA00009085"/>
    </source>
</evidence>
<feature type="region of interest" description="Disordered" evidence="8">
    <location>
        <begin position="408"/>
        <end position="462"/>
    </location>
</feature>
<evidence type="ECO:0000259" key="9">
    <source>
        <dbReference type="PROSITE" id="PS50235"/>
    </source>
</evidence>
<evidence type="ECO:0000313" key="11">
    <source>
        <dbReference type="Proteomes" id="UP001329825"/>
    </source>
</evidence>
<dbReference type="SUPFAM" id="SSF54001">
    <property type="entry name" value="Cysteine proteinases"/>
    <property type="match status" value="1"/>
</dbReference>
<dbReference type="InterPro" id="IPR028889">
    <property type="entry name" value="USP"/>
</dbReference>
<protein>
    <recommendedName>
        <fullName evidence="3">ubiquitinyl hydrolase 1</fullName>
        <ecNumber evidence="3">3.4.19.12</ecNumber>
    </recommendedName>
</protein>
<keyword evidence="5" id="KW-0833">Ubl conjugation pathway</keyword>
<dbReference type="CDD" id="cd02662">
    <property type="entry name" value="Peptidase_C19F"/>
    <property type="match status" value="1"/>
</dbReference>
<name>A0ABZ1CXK2_9TREE</name>
<reference evidence="10 11" key="1">
    <citation type="submission" date="2024-01" db="EMBL/GenBank/DDBJ databases">
        <title>Comparative genomics of Cryptococcus and Kwoniella reveals pathogenesis evolution and contrasting modes of karyotype evolution via chromosome fusion or intercentromeric recombination.</title>
        <authorList>
            <person name="Coelho M.A."/>
            <person name="David-Palma M."/>
            <person name="Shea T."/>
            <person name="Bowers K."/>
            <person name="McGinley-Smith S."/>
            <person name="Mohammad A.W."/>
            <person name="Gnirke A."/>
            <person name="Yurkov A.M."/>
            <person name="Nowrousian M."/>
            <person name="Sun S."/>
            <person name="Cuomo C.A."/>
            <person name="Heitman J."/>
        </authorList>
    </citation>
    <scope>NUCLEOTIDE SEQUENCE [LARGE SCALE GENOMIC DNA]</scope>
    <source>
        <strain evidence="10">CBS 11374</strain>
    </source>
</reference>
<keyword evidence="11" id="KW-1185">Reference proteome</keyword>
<feature type="domain" description="USP" evidence="9">
    <location>
        <begin position="171"/>
        <end position="702"/>
    </location>
</feature>
<dbReference type="Pfam" id="PF00443">
    <property type="entry name" value="UCH"/>
    <property type="match status" value="1"/>
</dbReference>
<dbReference type="InterPro" id="IPR001394">
    <property type="entry name" value="Peptidase_C19_UCH"/>
</dbReference>
<feature type="region of interest" description="Disordered" evidence="8">
    <location>
        <begin position="1"/>
        <end position="65"/>
    </location>
</feature>
<evidence type="ECO:0000256" key="3">
    <source>
        <dbReference type="ARBA" id="ARBA00012759"/>
    </source>
</evidence>
<evidence type="ECO:0000256" key="5">
    <source>
        <dbReference type="ARBA" id="ARBA00022786"/>
    </source>
</evidence>
<feature type="compositionally biased region" description="Low complexity" evidence="8">
    <location>
        <begin position="432"/>
        <end position="443"/>
    </location>
</feature>
<dbReference type="PANTHER" id="PTHR24006">
    <property type="entry name" value="UBIQUITIN CARBOXYL-TERMINAL HYDROLASE"/>
    <property type="match status" value="1"/>
</dbReference>
<evidence type="ECO:0000256" key="1">
    <source>
        <dbReference type="ARBA" id="ARBA00000707"/>
    </source>
</evidence>
<feature type="region of interest" description="Disordered" evidence="8">
    <location>
        <begin position="716"/>
        <end position="739"/>
    </location>
</feature>
<comment type="catalytic activity">
    <reaction evidence="1">
        <text>Thiol-dependent hydrolysis of ester, thioester, amide, peptide and isopeptide bonds formed by the C-terminal Gly of ubiquitin (a 76-residue protein attached to proteins as an intracellular targeting signal).</text>
        <dbReference type="EC" id="3.4.19.12"/>
    </reaction>
</comment>
<evidence type="ECO:0000256" key="8">
    <source>
        <dbReference type="SAM" id="MobiDB-lite"/>
    </source>
</evidence>
<keyword evidence="7" id="KW-0788">Thiol protease</keyword>
<evidence type="ECO:0000313" key="10">
    <source>
        <dbReference type="EMBL" id="WRT66375.1"/>
    </source>
</evidence>
<evidence type="ECO:0000256" key="4">
    <source>
        <dbReference type="ARBA" id="ARBA00022670"/>
    </source>
</evidence>
<keyword evidence="4" id="KW-0645">Protease</keyword>
<evidence type="ECO:0000256" key="6">
    <source>
        <dbReference type="ARBA" id="ARBA00022801"/>
    </source>
</evidence>
<dbReference type="Gene3D" id="3.90.70.10">
    <property type="entry name" value="Cysteine proteinases"/>
    <property type="match status" value="1"/>
</dbReference>
<sequence>MRKRRTKNQCKILAQHQTTNASVNSHQKSTSTSSPSSNSGSSSSENTNLDLVLDPSDTHASDYDSSSEDLIPIIRSQPRPWSKSSSLARLVNSSPWPLDQLLRGSLWILHQFYLELSSMAIGLSSWWGGGESSLSTKVELMPLDKEKKVKRRRRKVENDHIYKTDSNNHFPGMVNLSGTLCYMNSVLQAFASITSLVNYLDKILELAVESDTPTPVTDALLDVIQELNTPHPSSPPALRPHNLLIALHPLPQIRRLLSTREQQDAHELFIVLAEAISDEAVKVAGEIAKIRGLGEILSLQKYTNAKRTMGGRADLEGAQKRKKIRGVAQPWEGLMARRRVCQKCGSSGEVRMDLVGGMELAIPLHGDVTLDSCIAEYLSPEYLSDVTCEACSLRFTLSYYKSEVERLSSAPNASTAKPKLEDNPPTALGSFSALDGLSTLSSSSDDKMTNSRRKRARDARRVENRLQEMLDSDSITNFGESFIPPADGSAGTTPIPIKWQTVRTNSIRQSRLTRPPQSLRLLFIRSEFTPYGAVLKKTARVNFPMILDLTRFVSDGIWEENPDLKKMMISNGLTNNHMNGDIPTSQSLSNRKRILYKLESAILHYGYTHSSGHFICLRRKPSPPSIKSGNETGYRPRTINKSCQDGCRCESCLYFGPVRDGIENNQPGKGWLRISDADVEEVGEEALLESRGAVFMLFYEKVGECQGSTSIPLQEGISGSDLRSEGDGNVKLNNASQVI</sequence>
<accession>A0ABZ1CXK2</accession>
<keyword evidence="6" id="KW-0378">Hydrolase</keyword>
<evidence type="ECO:0000256" key="7">
    <source>
        <dbReference type="ARBA" id="ARBA00022807"/>
    </source>
</evidence>
<gene>
    <name evidence="10" type="ORF">IL334_003330</name>
</gene>
<dbReference type="EC" id="3.4.19.12" evidence="3"/>
<dbReference type="RefSeq" id="XP_062791115.1">
    <property type="nucleotide sequence ID" value="XM_062935064.1"/>
</dbReference>
<dbReference type="GeneID" id="87955461"/>
<dbReference type="InterPro" id="IPR038765">
    <property type="entry name" value="Papain-like_cys_pep_sf"/>
</dbReference>
<dbReference type="InterPro" id="IPR050164">
    <property type="entry name" value="Peptidase_C19"/>
</dbReference>
<dbReference type="PROSITE" id="PS50235">
    <property type="entry name" value="USP_3"/>
    <property type="match status" value="1"/>
</dbReference>
<comment type="similarity">
    <text evidence="2">Belongs to the peptidase C19 family.</text>
</comment>